<reference evidence="1" key="2">
    <citation type="submission" date="2014-07" db="EMBL/GenBank/DDBJ databases">
        <authorList>
            <person name="Hull J."/>
        </authorList>
    </citation>
    <scope>NUCLEOTIDE SEQUENCE</scope>
</reference>
<organism evidence="1">
    <name type="scientific">Lygus hesperus</name>
    <name type="common">Western plant bug</name>
    <dbReference type="NCBI Taxonomy" id="30085"/>
    <lineage>
        <taxon>Eukaryota</taxon>
        <taxon>Metazoa</taxon>
        <taxon>Ecdysozoa</taxon>
        <taxon>Arthropoda</taxon>
        <taxon>Hexapoda</taxon>
        <taxon>Insecta</taxon>
        <taxon>Pterygota</taxon>
        <taxon>Neoptera</taxon>
        <taxon>Paraneoptera</taxon>
        <taxon>Hemiptera</taxon>
        <taxon>Heteroptera</taxon>
        <taxon>Panheteroptera</taxon>
        <taxon>Cimicomorpha</taxon>
        <taxon>Miridae</taxon>
        <taxon>Mirini</taxon>
        <taxon>Lygus</taxon>
    </lineage>
</organism>
<reference evidence="1" key="1">
    <citation type="journal article" date="2014" name="PLoS ONE">
        <title>Transcriptome-Based Identification of ABC Transporters in the Western Tarnished Plant Bug Lygus hesperus.</title>
        <authorList>
            <person name="Hull J.J."/>
            <person name="Chaney K."/>
            <person name="Geib S.M."/>
            <person name="Fabrick J.A."/>
            <person name="Brent C.S."/>
            <person name="Walsh D."/>
            <person name="Lavine L.C."/>
        </authorList>
    </citation>
    <scope>NUCLEOTIDE SEQUENCE</scope>
</reference>
<evidence type="ECO:0000313" key="1">
    <source>
        <dbReference type="EMBL" id="JAF99141.1"/>
    </source>
</evidence>
<proteinExistence type="predicted"/>
<dbReference type="EMBL" id="GBHO01044462">
    <property type="protein sequence ID" value="JAF99141.1"/>
    <property type="molecule type" value="Transcribed_RNA"/>
</dbReference>
<sequence>MAKVLSAEVQVGEVVVQPTAQASLPADDLYEYVFQSVFGETPTVGPKLCGTGPTTTGSSGGPTKIVFTDSGEGVVESELRGLLQHAALLQLKDTPFVHCANAFFTFYLEYIMKCPNVSDACDDTHAAHFATVCGRMSELQLLPFVLQNVMTLVLRTVHQYTTQRTPPLVASTTQLVTQQLRVFLSLIFGVSGSTSDDLQQLFKTPAPFDGVSSYHHLSDQLTARDATAHVAHWWCSSGGGGEK</sequence>
<name>A0A0A9VS33_LYGHE</name>
<gene>
    <name evidence="1" type="ORF">CM83_22026</name>
</gene>
<protein>
    <submittedName>
        <fullName evidence="1">Uncharacterized protein</fullName>
    </submittedName>
</protein>
<accession>A0A0A9VS33</accession>
<dbReference type="AlphaFoldDB" id="A0A0A9VS33"/>